<dbReference type="OrthoDB" id="10535780at2759"/>
<feature type="region of interest" description="Disordered" evidence="2">
    <location>
        <begin position="1"/>
        <end position="24"/>
    </location>
</feature>
<dbReference type="AlphaFoldDB" id="A0A9E7L432"/>
<feature type="compositionally biased region" description="Polar residues" evidence="2">
    <location>
        <begin position="292"/>
        <end position="304"/>
    </location>
</feature>
<evidence type="ECO:0000313" key="3">
    <source>
        <dbReference type="EMBL" id="URE37114.1"/>
    </source>
</evidence>
<feature type="region of interest" description="Disordered" evidence="2">
    <location>
        <begin position="148"/>
        <end position="169"/>
    </location>
</feature>
<feature type="compositionally biased region" description="Basic residues" evidence="2">
    <location>
        <begin position="150"/>
        <end position="169"/>
    </location>
</feature>
<proteinExistence type="predicted"/>
<keyword evidence="1" id="KW-0175">Coiled coil</keyword>
<keyword evidence="4" id="KW-1185">Reference proteome</keyword>
<dbReference type="PANTHER" id="PTHR34807">
    <property type="entry name" value="OS08G0270800 PROTEIN"/>
    <property type="match status" value="1"/>
</dbReference>
<sequence length="336" mass="38139">MEVRMMKKTRKVRKEPSPSAACSSFKDADVRQRFKYQSLLQDHMELLEETEAKKKKLQKARQKKLQLLAEVRFLRRKQKSLSEYPSQEIPFRLKKQSRRMASPSVCISQSVNWPLPNGVSTKGKKYKVLEAANASNSVIESLSGNPSRYQFKKQSHRSHPHPSASHNRRICSSRGRCLLKIRATDLLSIAEREKFQLEKDFLKTGHREELKQGWSGQNFIARSCSFEVSSHPFSWARKVEGKRFNWDDEGRSGGRVSRDMATLGGNGDSAANQHPATKTLGVGMRPEPDSPPLTSLLGSWSPTESSKKKKKKKSLQNPSSRLAMPIIPVAVRVQVR</sequence>
<evidence type="ECO:0000313" key="4">
    <source>
        <dbReference type="Proteomes" id="UP001055439"/>
    </source>
</evidence>
<evidence type="ECO:0000256" key="2">
    <source>
        <dbReference type="SAM" id="MobiDB-lite"/>
    </source>
</evidence>
<accession>A0A9E7L432</accession>
<dbReference type="Proteomes" id="UP001055439">
    <property type="component" value="Chromosome 8"/>
</dbReference>
<reference evidence="3" key="1">
    <citation type="submission" date="2022-05" db="EMBL/GenBank/DDBJ databases">
        <title>The Musa troglodytarum L. genome provides insights into the mechanism of non-climacteric behaviour and enrichment of carotenoids.</title>
        <authorList>
            <person name="Wang J."/>
        </authorList>
    </citation>
    <scope>NUCLEOTIDE SEQUENCE</scope>
    <source>
        <tissue evidence="3">Leaf</tissue>
    </source>
</reference>
<protein>
    <submittedName>
        <fullName evidence="3">Cytochrome c oxidase copper chaperone</fullName>
    </submittedName>
</protein>
<feature type="region of interest" description="Disordered" evidence="2">
    <location>
        <begin position="246"/>
        <end position="327"/>
    </location>
</feature>
<gene>
    <name evidence="3" type="ORF">MUK42_05247</name>
</gene>
<name>A0A9E7L432_9LILI</name>
<feature type="coiled-coil region" evidence="1">
    <location>
        <begin position="40"/>
        <end position="77"/>
    </location>
</feature>
<organism evidence="3 4">
    <name type="scientific">Musa troglodytarum</name>
    <name type="common">fe'i banana</name>
    <dbReference type="NCBI Taxonomy" id="320322"/>
    <lineage>
        <taxon>Eukaryota</taxon>
        <taxon>Viridiplantae</taxon>
        <taxon>Streptophyta</taxon>
        <taxon>Embryophyta</taxon>
        <taxon>Tracheophyta</taxon>
        <taxon>Spermatophyta</taxon>
        <taxon>Magnoliopsida</taxon>
        <taxon>Liliopsida</taxon>
        <taxon>Zingiberales</taxon>
        <taxon>Musaceae</taxon>
        <taxon>Musa</taxon>
    </lineage>
</organism>
<feature type="compositionally biased region" description="Basic and acidic residues" evidence="2">
    <location>
        <begin position="246"/>
        <end position="258"/>
    </location>
</feature>
<evidence type="ECO:0000256" key="1">
    <source>
        <dbReference type="SAM" id="Coils"/>
    </source>
</evidence>
<dbReference type="EMBL" id="CP097510">
    <property type="protein sequence ID" value="URE37114.1"/>
    <property type="molecule type" value="Genomic_DNA"/>
</dbReference>
<feature type="compositionally biased region" description="Basic residues" evidence="2">
    <location>
        <begin position="1"/>
        <end position="13"/>
    </location>
</feature>
<dbReference type="PANTHER" id="PTHR34807:SF3">
    <property type="entry name" value="OS08G0270800 PROTEIN"/>
    <property type="match status" value="1"/>
</dbReference>